<evidence type="ECO:0000313" key="1">
    <source>
        <dbReference type="EMBL" id="GAH26519.1"/>
    </source>
</evidence>
<proteinExistence type="predicted"/>
<protein>
    <submittedName>
        <fullName evidence="1">Uncharacterized protein</fullName>
    </submittedName>
</protein>
<gene>
    <name evidence="1" type="ORF">S01H4_65538</name>
</gene>
<feature type="non-terminal residue" evidence="1">
    <location>
        <position position="1"/>
    </location>
</feature>
<reference evidence="1" key="1">
    <citation type="journal article" date="2014" name="Front. Microbiol.">
        <title>High frequency of phylogenetically diverse reductive dehalogenase-homologous genes in deep subseafloor sedimentary metagenomes.</title>
        <authorList>
            <person name="Kawai M."/>
            <person name="Futagami T."/>
            <person name="Toyoda A."/>
            <person name="Takaki Y."/>
            <person name="Nishi S."/>
            <person name="Hori S."/>
            <person name="Arai W."/>
            <person name="Tsubouchi T."/>
            <person name="Morono Y."/>
            <person name="Uchiyama I."/>
            <person name="Ito T."/>
            <person name="Fujiyama A."/>
            <person name="Inagaki F."/>
            <person name="Takami H."/>
        </authorList>
    </citation>
    <scope>NUCLEOTIDE SEQUENCE</scope>
    <source>
        <strain evidence="1">Expedition CK06-06</strain>
    </source>
</reference>
<accession>X1FAW8</accession>
<dbReference type="AlphaFoldDB" id="X1FAW8"/>
<dbReference type="EMBL" id="BART01040147">
    <property type="protein sequence ID" value="GAH26519.1"/>
    <property type="molecule type" value="Genomic_DNA"/>
</dbReference>
<feature type="non-terminal residue" evidence="1">
    <location>
        <position position="103"/>
    </location>
</feature>
<comment type="caution">
    <text evidence="1">The sequence shown here is derived from an EMBL/GenBank/DDBJ whole genome shotgun (WGS) entry which is preliminary data.</text>
</comment>
<organism evidence="1">
    <name type="scientific">marine sediment metagenome</name>
    <dbReference type="NCBI Taxonomy" id="412755"/>
    <lineage>
        <taxon>unclassified sequences</taxon>
        <taxon>metagenomes</taxon>
        <taxon>ecological metagenomes</taxon>
    </lineage>
</organism>
<sequence>RRSTKFVPTVISRMTAEQIPFKELVERYNGDTRRVNFLIENAKLLDGSPALSKFDKPQHTIKLTTYVDNEPVFNGDNPLGLDEYNVVWFHGKWVPEVLVVAES</sequence>
<name>X1FAW8_9ZZZZ</name>